<dbReference type="InterPro" id="IPR029058">
    <property type="entry name" value="AB_hydrolase_fold"/>
</dbReference>
<sequence length="655" mass="73035">MTQTTTLIATARNEGPFLLEWTAYHRAIGFDRIIILSDMSADGSEYLLDALDAAEAITHIPISGLPAAPGNGHRNRAYAHALTLPAVQNADWVMVLDIDEYLNIHAGDGTVGDLLGAIDNLDDTHVISPNWRIFGNAGHAGYADQSVLSTLTRANPETPVLHDKHLGLKSMFRPGPVIRIGPHRPQLNAAHTSGKVPTIWRNGAGDDVTDRLLLKGWSANAQTRGSTLAQINHYMIRSNAIFALHNLIDDPLGGEQSPLSIADHTVFNTNHVAETSISRWAKATAAEVKRLRQDDDIDQAHLDTVAEFQTLIGEMQLEAAADTTSSITALLSPEKTKAIMQSQAAMPDTDAVQEDDNPLQLVDPNDIAPRWLADLRRSDHRKGWYYSDEKFAAQMSFRTTDTLIVSFDNLSSVKEPSLARETWGYPFYRSEGWSHLGVMSFEKNWFRDEALFNFLEGQAKAGLFKRFKRVVMTGTSMGAYAATAFAHLAPGCTVMAFSPQSTLDKKLVPWEKRFGSGRKQDWSGRYRDAPDYCSKAKDVFIIYDPYFEPDRLHADRYQGDNVHHLKSWYSSHKSALFMRRADMLKGVMQAAVAGEMTPHLYYQMFRSRRDLPWYYHGLADHAIQAGHTGLARLMAGYLAKKGRPAIARSIEDRIK</sequence>
<accession>A0A7W9BNI4</accession>
<evidence type="ECO:0000313" key="1">
    <source>
        <dbReference type="EMBL" id="MBB5723617.1"/>
    </source>
</evidence>
<dbReference type="AlphaFoldDB" id="A0A7W9BNI4"/>
<dbReference type="EMBL" id="JACIJM010000012">
    <property type="protein sequence ID" value="MBB5723617.1"/>
    <property type="molecule type" value="Genomic_DNA"/>
</dbReference>
<gene>
    <name evidence="1" type="ORF">FHS72_003262</name>
</gene>
<dbReference type="SUPFAM" id="SSF53474">
    <property type="entry name" value="alpha/beta-Hydrolases"/>
    <property type="match status" value="1"/>
</dbReference>
<reference evidence="1 2" key="1">
    <citation type="submission" date="2020-08" db="EMBL/GenBank/DDBJ databases">
        <title>Genomic Encyclopedia of Type Strains, Phase IV (KMG-IV): sequencing the most valuable type-strain genomes for metagenomic binning, comparative biology and taxonomic classification.</title>
        <authorList>
            <person name="Goeker M."/>
        </authorList>
    </citation>
    <scope>NUCLEOTIDE SEQUENCE [LARGE SCALE GENOMIC DNA]</scope>
    <source>
        <strain evidence="1 2">DSM 101064</strain>
    </source>
</reference>
<evidence type="ECO:0008006" key="3">
    <source>
        <dbReference type="Google" id="ProtNLM"/>
    </source>
</evidence>
<name>A0A7W9BNI4_9RHOB</name>
<dbReference type="Pfam" id="PF13704">
    <property type="entry name" value="Glyco_tranf_2_4"/>
    <property type="match status" value="1"/>
</dbReference>
<comment type="caution">
    <text evidence="1">The sequence shown here is derived from an EMBL/GenBank/DDBJ whole genome shotgun (WGS) entry which is preliminary data.</text>
</comment>
<dbReference type="Proteomes" id="UP000535415">
    <property type="component" value="Unassembled WGS sequence"/>
</dbReference>
<keyword evidence="2" id="KW-1185">Reference proteome</keyword>
<protein>
    <recommendedName>
        <fullName evidence="3">Glycosyl transferase family 2</fullName>
    </recommendedName>
</protein>
<proteinExistence type="predicted"/>
<dbReference type="RefSeq" id="WP_183530681.1">
    <property type="nucleotide sequence ID" value="NZ_JACIJM010000012.1"/>
</dbReference>
<evidence type="ECO:0000313" key="2">
    <source>
        <dbReference type="Proteomes" id="UP000535415"/>
    </source>
</evidence>
<organism evidence="1 2">
    <name type="scientific">Yoonia ponticola</name>
    <dbReference type="NCBI Taxonomy" id="1524255"/>
    <lineage>
        <taxon>Bacteria</taxon>
        <taxon>Pseudomonadati</taxon>
        <taxon>Pseudomonadota</taxon>
        <taxon>Alphaproteobacteria</taxon>
        <taxon>Rhodobacterales</taxon>
        <taxon>Paracoccaceae</taxon>
        <taxon>Yoonia</taxon>
    </lineage>
</organism>